<dbReference type="Pfam" id="PF13426">
    <property type="entry name" value="PAS_9"/>
    <property type="match status" value="2"/>
</dbReference>
<dbReference type="Pfam" id="PF08447">
    <property type="entry name" value="PAS_3"/>
    <property type="match status" value="2"/>
</dbReference>
<dbReference type="InterPro" id="IPR003661">
    <property type="entry name" value="HisK_dim/P_dom"/>
</dbReference>
<dbReference type="PROSITE" id="PS50112">
    <property type="entry name" value="PAS"/>
    <property type="match status" value="1"/>
</dbReference>
<dbReference type="Gene3D" id="3.30.450.20">
    <property type="entry name" value="PAS domain"/>
    <property type="match status" value="4"/>
</dbReference>
<dbReference type="PROSITE" id="PS50113">
    <property type="entry name" value="PAC"/>
    <property type="match status" value="2"/>
</dbReference>
<name>A0ABP6UQR5_9FLAO</name>
<dbReference type="RefSeq" id="WP_344929771.1">
    <property type="nucleotide sequence ID" value="NZ_BAABCW010000019.1"/>
</dbReference>
<dbReference type="SMART" id="SM00387">
    <property type="entry name" value="HATPase_c"/>
    <property type="match status" value="1"/>
</dbReference>
<organism evidence="9 10">
    <name type="scientific">Aquimarina addita</name>
    <dbReference type="NCBI Taxonomy" id="870485"/>
    <lineage>
        <taxon>Bacteria</taxon>
        <taxon>Pseudomonadati</taxon>
        <taxon>Bacteroidota</taxon>
        <taxon>Flavobacteriia</taxon>
        <taxon>Flavobacteriales</taxon>
        <taxon>Flavobacteriaceae</taxon>
        <taxon>Aquimarina</taxon>
    </lineage>
</organism>
<dbReference type="SUPFAM" id="SSF55785">
    <property type="entry name" value="PYP-like sensor domain (PAS domain)"/>
    <property type="match status" value="4"/>
</dbReference>
<accession>A0ABP6UQR5</accession>
<dbReference type="Gene3D" id="1.10.287.130">
    <property type="match status" value="1"/>
</dbReference>
<dbReference type="Pfam" id="PF00512">
    <property type="entry name" value="HisKA"/>
    <property type="match status" value="1"/>
</dbReference>
<evidence type="ECO:0000259" key="6">
    <source>
        <dbReference type="PROSITE" id="PS50109"/>
    </source>
</evidence>
<dbReference type="Gene3D" id="3.30.565.10">
    <property type="entry name" value="Histidine kinase-like ATPase, C-terminal domain"/>
    <property type="match status" value="1"/>
</dbReference>
<evidence type="ECO:0000256" key="5">
    <source>
        <dbReference type="ARBA" id="ARBA00022777"/>
    </source>
</evidence>
<dbReference type="PANTHER" id="PTHR43304">
    <property type="entry name" value="PHYTOCHROME-LIKE PROTEIN CPH1"/>
    <property type="match status" value="1"/>
</dbReference>
<dbReference type="PANTHER" id="PTHR43304:SF1">
    <property type="entry name" value="PAC DOMAIN-CONTAINING PROTEIN"/>
    <property type="match status" value="1"/>
</dbReference>
<evidence type="ECO:0000256" key="3">
    <source>
        <dbReference type="ARBA" id="ARBA00022553"/>
    </source>
</evidence>
<dbReference type="InterPro" id="IPR004358">
    <property type="entry name" value="Sig_transdc_His_kin-like_C"/>
</dbReference>
<feature type="domain" description="PAC" evidence="8">
    <location>
        <begin position="192"/>
        <end position="243"/>
    </location>
</feature>
<evidence type="ECO:0000313" key="9">
    <source>
        <dbReference type="EMBL" id="GAA3518477.1"/>
    </source>
</evidence>
<dbReference type="InterPro" id="IPR005467">
    <property type="entry name" value="His_kinase_dom"/>
</dbReference>
<gene>
    <name evidence="9" type="ORF">GCM10022393_35750</name>
</gene>
<dbReference type="InterPro" id="IPR036097">
    <property type="entry name" value="HisK_dim/P_sf"/>
</dbReference>
<evidence type="ECO:0000256" key="1">
    <source>
        <dbReference type="ARBA" id="ARBA00000085"/>
    </source>
</evidence>
<dbReference type="NCBIfam" id="TIGR00229">
    <property type="entry name" value="sensory_box"/>
    <property type="match status" value="2"/>
</dbReference>
<dbReference type="SMART" id="SM00086">
    <property type="entry name" value="PAC"/>
    <property type="match status" value="3"/>
</dbReference>
<keyword evidence="5" id="KW-0418">Kinase</keyword>
<dbReference type="InterPro" id="IPR000700">
    <property type="entry name" value="PAS-assoc_C"/>
</dbReference>
<dbReference type="SMART" id="SM00388">
    <property type="entry name" value="HisKA"/>
    <property type="match status" value="1"/>
</dbReference>
<dbReference type="InterPro" id="IPR001610">
    <property type="entry name" value="PAC"/>
</dbReference>
<protein>
    <recommendedName>
        <fullName evidence="2">histidine kinase</fullName>
        <ecNumber evidence="2">2.7.13.3</ecNumber>
    </recommendedName>
</protein>
<dbReference type="CDD" id="cd00130">
    <property type="entry name" value="PAS"/>
    <property type="match status" value="3"/>
</dbReference>
<comment type="catalytic activity">
    <reaction evidence="1">
        <text>ATP + protein L-histidine = ADP + protein N-phospho-L-histidine.</text>
        <dbReference type="EC" id="2.7.13.3"/>
    </reaction>
</comment>
<evidence type="ECO:0000256" key="2">
    <source>
        <dbReference type="ARBA" id="ARBA00012438"/>
    </source>
</evidence>
<dbReference type="EMBL" id="BAABCW010000019">
    <property type="protein sequence ID" value="GAA3518477.1"/>
    <property type="molecule type" value="Genomic_DNA"/>
</dbReference>
<keyword evidence="4" id="KW-0808">Transferase</keyword>
<dbReference type="PRINTS" id="PR00344">
    <property type="entry name" value="BCTRLSENSOR"/>
</dbReference>
<dbReference type="InterPro" id="IPR035965">
    <property type="entry name" value="PAS-like_dom_sf"/>
</dbReference>
<evidence type="ECO:0000313" key="10">
    <source>
        <dbReference type="Proteomes" id="UP001500459"/>
    </source>
</evidence>
<keyword evidence="3" id="KW-0597">Phosphoprotein</keyword>
<sequence>MAFTNDELLTLLDMTSLVHIILDKSGKIHKINRRCKQLFSIPEERIIGTTLTEFMLDEDISTFNHLITSLTQNHPQANETFRFAIMVSKKILSIKFDFSYFDDKVYAFGIDVTEEHAEHDLLSRISKLTRTGAWHYNPDNEFIFFSEECYLLHDLEPGIDITLEQAINYYHPDSRQRVRDSIERLLKTKEIFDYTERLITKKGVEKWVRVIGVPVINKNKVIFVNGSFEDVTERYHTIEKLKQNEETKHLALKGIRSGLFDHLIETNVVFYSKDFRKMLGLPINIDFVPEKEFRKMIHPDDAEEALHRHLSNLEKKGHHYLNHFRLKHLDGGYRHYEVYGYRKKNQKGNTIRMIGNLIDIHQKKINEQLIIENQSRLQAMVNNGFAYTVLLDTKGIILMSDKDSLKIIKRDFNVDPMATPSFFIDVMPLNFKNTFAHEFNEALKGIVVKKEIERITYKGSVQWLESKYTPIFNNQKKINSILVSFHDITERKSAELSIKEAHIKEQELSTLKSNILSNFSHEIRTPLNGIITIANLLLSNEEKPEEREKLLNYLEESKERLLKTINNLSHYSEIDTLKKNLNYVEIDMNYSVETSYREYRHMARSKNLSYLLELDESCPTANIDESIFSSALNNIIHNAIKYTETGEIIVKIKSEKEKIYIYITDTGIGIDKKNIRKIFDPFIQESIGLSRKYEGTGIGLSLSKRYIEILGGKIKIESKVNKGTKFTIILHKNN</sequence>
<dbReference type="SUPFAM" id="SSF47384">
    <property type="entry name" value="Homodimeric domain of signal transducing histidine kinase"/>
    <property type="match status" value="1"/>
</dbReference>
<dbReference type="PROSITE" id="PS50109">
    <property type="entry name" value="HIS_KIN"/>
    <property type="match status" value="1"/>
</dbReference>
<dbReference type="InterPro" id="IPR013655">
    <property type="entry name" value="PAS_fold_3"/>
</dbReference>
<dbReference type="InterPro" id="IPR052162">
    <property type="entry name" value="Sensor_kinase/Photoreceptor"/>
</dbReference>
<dbReference type="Proteomes" id="UP001500459">
    <property type="component" value="Unassembled WGS sequence"/>
</dbReference>
<dbReference type="SMART" id="SM00091">
    <property type="entry name" value="PAS"/>
    <property type="match status" value="3"/>
</dbReference>
<dbReference type="InterPro" id="IPR036890">
    <property type="entry name" value="HATPase_C_sf"/>
</dbReference>
<dbReference type="CDD" id="cd00082">
    <property type="entry name" value="HisKA"/>
    <property type="match status" value="1"/>
</dbReference>
<feature type="domain" description="PAS" evidence="7">
    <location>
        <begin position="4"/>
        <end position="74"/>
    </location>
</feature>
<evidence type="ECO:0000256" key="4">
    <source>
        <dbReference type="ARBA" id="ARBA00022679"/>
    </source>
</evidence>
<dbReference type="Pfam" id="PF02518">
    <property type="entry name" value="HATPase_c"/>
    <property type="match status" value="1"/>
</dbReference>
<dbReference type="InterPro" id="IPR000014">
    <property type="entry name" value="PAS"/>
</dbReference>
<proteinExistence type="predicted"/>
<keyword evidence="10" id="KW-1185">Reference proteome</keyword>
<feature type="domain" description="PAC" evidence="8">
    <location>
        <begin position="448"/>
        <end position="500"/>
    </location>
</feature>
<comment type="caution">
    <text evidence="9">The sequence shown here is derived from an EMBL/GenBank/DDBJ whole genome shotgun (WGS) entry which is preliminary data.</text>
</comment>
<feature type="domain" description="Histidine kinase" evidence="6">
    <location>
        <begin position="518"/>
        <end position="734"/>
    </location>
</feature>
<evidence type="ECO:0000259" key="8">
    <source>
        <dbReference type="PROSITE" id="PS50113"/>
    </source>
</evidence>
<evidence type="ECO:0000259" key="7">
    <source>
        <dbReference type="PROSITE" id="PS50112"/>
    </source>
</evidence>
<reference evidence="10" key="1">
    <citation type="journal article" date="2019" name="Int. J. Syst. Evol. Microbiol.">
        <title>The Global Catalogue of Microorganisms (GCM) 10K type strain sequencing project: providing services to taxonomists for standard genome sequencing and annotation.</title>
        <authorList>
            <consortium name="The Broad Institute Genomics Platform"/>
            <consortium name="The Broad Institute Genome Sequencing Center for Infectious Disease"/>
            <person name="Wu L."/>
            <person name="Ma J."/>
        </authorList>
    </citation>
    <scope>NUCLEOTIDE SEQUENCE [LARGE SCALE GENOMIC DNA]</scope>
    <source>
        <strain evidence="10">JCM 17106</strain>
    </source>
</reference>
<dbReference type="EC" id="2.7.13.3" evidence="2"/>
<dbReference type="SUPFAM" id="SSF55874">
    <property type="entry name" value="ATPase domain of HSP90 chaperone/DNA topoisomerase II/histidine kinase"/>
    <property type="match status" value="1"/>
</dbReference>
<dbReference type="InterPro" id="IPR003594">
    <property type="entry name" value="HATPase_dom"/>
</dbReference>